<organism evidence="1 2">
    <name type="scientific">Brassica cretica</name>
    <name type="common">Mustard</name>
    <dbReference type="NCBI Taxonomy" id="69181"/>
    <lineage>
        <taxon>Eukaryota</taxon>
        <taxon>Viridiplantae</taxon>
        <taxon>Streptophyta</taxon>
        <taxon>Embryophyta</taxon>
        <taxon>Tracheophyta</taxon>
        <taxon>Spermatophyta</taxon>
        <taxon>Magnoliopsida</taxon>
        <taxon>eudicotyledons</taxon>
        <taxon>Gunneridae</taxon>
        <taxon>Pentapetalae</taxon>
        <taxon>rosids</taxon>
        <taxon>malvids</taxon>
        <taxon>Brassicales</taxon>
        <taxon>Brassicaceae</taxon>
        <taxon>Brassiceae</taxon>
        <taxon>Brassica</taxon>
    </lineage>
</organism>
<evidence type="ECO:0000313" key="1">
    <source>
        <dbReference type="EMBL" id="KAF2537269.1"/>
    </source>
</evidence>
<dbReference type="AlphaFoldDB" id="A0A8S9FW46"/>
<dbReference type="Proteomes" id="UP000712281">
    <property type="component" value="Unassembled WGS sequence"/>
</dbReference>
<name>A0A8S9FW46_BRACR</name>
<protein>
    <submittedName>
        <fullName evidence="1">Uncharacterized protein</fullName>
    </submittedName>
</protein>
<gene>
    <name evidence="1" type="ORF">F2Q68_00022234</name>
</gene>
<sequence>MKPVVLLMRREVTVPRVLSLQKPVVRRPWVRGRSSLSFRQCGASRSRIWS</sequence>
<accession>A0A8S9FW46</accession>
<dbReference type="EMBL" id="QGKW02002228">
    <property type="protein sequence ID" value="KAF2537269.1"/>
    <property type="molecule type" value="Genomic_DNA"/>
</dbReference>
<reference evidence="1" key="1">
    <citation type="submission" date="2019-12" db="EMBL/GenBank/DDBJ databases">
        <title>Genome sequencing and annotation of Brassica cretica.</title>
        <authorList>
            <person name="Studholme D.J."/>
            <person name="Sarris P.F."/>
        </authorList>
    </citation>
    <scope>NUCLEOTIDE SEQUENCE</scope>
    <source>
        <strain evidence="1">PFS-001/15</strain>
        <tissue evidence="1">Leaf</tissue>
    </source>
</reference>
<proteinExistence type="predicted"/>
<comment type="caution">
    <text evidence="1">The sequence shown here is derived from an EMBL/GenBank/DDBJ whole genome shotgun (WGS) entry which is preliminary data.</text>
</comment>
<evidence type="ECO:0000313" key="2">
    <source>
        <dbReference type="Proteomes" id="UP000712281"/>
    </source>
</evidence>